<evidence type="ECO:0000313" key="2">
    <source>
        <dbReference type="WBParaSite" id="RSKR_0000459200.1"/>
    </source>
</evidence>
<protein>
    <submittedName>
        <fullName evidence="2">BTB domain-containing protein</fullName>
    </submittedName>
</protein>
<sequence length="810" mass="91386">MSSCKNNENSIIKLNVGGTIFATSKTTLTWLPGTFFTSLLSGGIDSLKDSEGAIFIDRDPQLFRIILNYLRTRHLEIKNVDLGQLKHEAQYYNIKPLMKRLTLCQGLSERVCGDLLFHAMIPFSSEGTSTSKPLFVKKQNNSGINDSNMDNVNAANIIRGHHNYLAVGYTSFISIHRQNESIGWHKVLCINKMEYPITHLALNVKFGAQNSEKVVATVLQDNSVHLWSLIEEAGEFKIRKLGTFAMHVTVSKLFFIGNQLVALSKTGKVGIWHSISQNWQVQDIVPILCHDTAGSLLIFGGSNGIIYLIDMQKFPLRMKDNDLLVTELYKDPDGEAITAISVYLTSKTTLSGNWIEIGYGTSGGKVRVIVQHPETVGHGPQLFKTYAVHTNPITKVVMTTNHLISVCCESNHTRTWSIARFRGMISTQPSSTSLASFKILVLDAAEELANPEGVDIGPYGDQDGENVFVQKVVPDTCEIYIRLASTGDRICSIHSIDGSTFTSFFIHEIEPSNRMVLRPKRILFTGHSNGSIQMWDMTTALDQYNFNNTSNSQMSTALAQALVNGNEKSQSTNNTNPNKIDFDPYGILGITKDGSNLAIIRKAYMRKSLIYHPDKFKGSKEEGTKVFLKLKTAYVLLTDVETKKAYDDMIDAKERKEKMMKERSEKTSSMRNAFRNDLEEREANSMKNLEEMQKEAASKLEEKLKLFRQSGYKKEQEWKRMMEEELLNRANQPVREKTKEGENKKRYFKKAELDELLGNKKFGENILRDKELFIDISKPEFEGYENRLLTSILGSDWKAGIAEDCTIIED</sequence>
<accession>A0AC35TV50</accession>
<reference evidence="2" key="1">
    <citation type="submission" date="2016-11" db="UniProtKB">
        <authorList>
            <consortium name="WormBaseParasite"/>
        </authorList>
    </citation>
    <scope>IDENTIFICATION</scope>
    <source>
        <strain evidence="2">KR3021</strain>
    </source>
</reference>
<dbReference type="Proteomes" id="UP000095286">
    <property type="component" value="Unplaced"/>
</dbReference>
<organism evidence="1 2">
    <name type="scientific">Rhabditophanes sp. KR3021</name>
    <dbReference type="NCBI Taxonomy" id="114890"/>
    <lineage>
        <taxon>Eukaryota</taxon>
        <taxon>Metazoa</taxon>
        <taxon>Ecdysozoa</taxon>
        <taxon>Nematoda</taxon>
        <taxon>Chromadorea</taxon>
        <taxon>Rhabditida</taxon>
        <taxon>Tylenchina</taxon>
        <taxon>Panagrolaimomorpha</taxon>
        <taxon>Strongyloidoidea</taxon>
        <taxon>Alloionematidae</taxon>
        <taxon>Rhabditophanes</taxon>
    </lineage>
</organism>
<dbReference type="WBParaSite" id="RSKR_0000459200.1">
    <property type="protein sequence ID" value="RSKR_0000459200.1"/>
    <property type="gene ID" value="RSKR_0000459200"/>
</dbReference>
<evidence type="ECO:0000313" key="1">
    <source>
        <dbReference type="Proteomes" id="UP000095286"/>
    </source>
</evidence>
<name>A0AC35TV50_9BILA</name>
<proteinExistence type="predicted"/>